<proteinExistence type="predicted"/>
<reference evidence="1" key="1">
    <citation type="submission" date="2023-07" db="EMBL/GenBank/DDBJ databases">
        <title>The genome sequence of Rhodocytophaga aerolata KACC 12507.</title>
        <authorList>
            <person name="Zhang X."/>
        </authorList>
    </citation>
    <scope>NUCLEOTIDE SEQUENCE</scope>
    <source>
        <strain evidence="1">KACC 12507</strain>
    </source>
</reference>
<dbReference type="RefSeq" id="WP_302040348.1">
    <property type="nucleotide sequence ID" value="NZ_JAUKPO010000020.1"/>
</dbReference>
<name>A0ABT8RDX1_9BACT</name>
<comment type="caution">
    <text evidence="1">The sequence shown here is derived from an EMBL/GenBank/DDBJ whole genome shotgun (WGS) entry which is preliminary data.</text>
</comment>
<keyword evidence="2" id="KW-1185">Reference proteome</keyword>
<dbReference type="Proteomes" id="UP001168528">
    <property type="component" value="Unassembled WGS sequence"/>
</dbReference>
<dbReference type="EMBL" id="JAUKPO010000020">
    <property type="protein sequence ID" value="MDO1449544.1"/>
    <property type="molecule type" value="Genomic_DNA"/>
</dbReference>
<sequence>MNFQPQTLSIEQAVRVLLTGGTIMVKDFPDYAYEQVSGISSFTSFNLCMLEGRDPMSQEELTNYLKQYQAIELWNFN</sequence>
<accession>A0ABT8RDX1</accession>
<evidence type="ECO:0000313" key="2">
    <source>
        <dbReference type="Proteomes" id="UP001168528"/>
    </source>
</evidence>
<evidence type="ECO:0000313" key="1">
    <source>
        <dbReference type="EMBL" id="MDO1449544.1"/>
    </source>
</evidence>
<gene>
    <name evidence="1" type="ORF">Q0590_24925</name>
</gene>
<organism evidence="1 2">
    <name type="scientific">Rhodocytophaga aerolata</name>
    <dbReference type="NCBI Taxonomy" id="455078"/>
    <lineage>
        <taxon>Bacteria</taxon>
        <taxon>Pseudomonadati</taxon>
        <taxon>Bacteroidota</taxon>
        <taxon>Cytophagia</taxon>
        <taxon>Cytophagales</taxon>
        <taxon>Rhodocytophagaceae</taxon>
        <taxon>Rhodocytophaga</taxon>
    </lineage>
</organism>
<protein>
    <submittedName>
        <fullName evidence="1">Uncharacterized protein</fullName>
    </submittedName>
</protein>